<evidence type="ECO:0000313" key="2">
    <source>
        <dbReference type="Proteomes" id="UP001178461"/>
    </source>
</evidence>
<evidence type="ECO:0000313" key="1">
    <source>
        <dbReference type="EMBL" id="CAI5793931.1"/>
    </source>
</evidence>
<organism evidence="1 2">
    <name type="scientific">Podarcis lilfordi</name>
    <name type="common">Lilford's wall lizard</name>
    <dbReference type="NCBI Taxonomy" id="74358"/>
    <lineage>
        <taxon>Eukaryota</taxon>
        <taxon>Metazoa</taxon>
        <taxon>Chordata</taxon>
        <taxon>Craniata</taxon>
        <taxon>Vertebrata</taxon>
        <taxon>Euteleostomi</taxon>
        <taxon>Lepidosauria</taxon>
        <taxon>Squamata</taxon>
        <taxon>Bifurcata</taxon>
        <taxon>Unidentata</taxon>
        <taxon>Episquamata</taxon>
        <taxon>Laterata</taxon>
        <taxon>Lacertibaenia</taxon>
        <taxon>Lacertidae</taxon>
        <taxon>Podarcis</taxon>
    </lineage>
</organism>
<proteinExistence type="predicted"/>
<dbReference type="EMBL" id="OX395140">
    <property type="protein sequence ID" value="CAI5793931.1"/>
    <property type="molecule type" value="Genomic_DNA"/>
</dbReference>
<accession>A0AA35PM14</accession>
<name>A0AA35PM14_9SAUR</name>
<protein>
    <submittedName>
        <fullName evidence="1">Uncharacterized protein</fullName>
    </submittedName>
</protein>
<dbReference type="AlphaFoldDB" id="A0AA35PM14"/>
<keyword evidence="2" id="KW-1185">Reference proteome</keyword>
<dbReference type="Proteomes" id="UP001178461">
    <property type="component" value="Chromosome Z"/>
</dbReference>
<gene>
    <name evidence="1" type="ORF">PODLI_1B036827</name>
</gene>
<reference evidence="1" key="1">
    <citation type="submission" date="2022-12" db="EMBL/GenBank/DDBJ databases">
        <authorList>
            <person name="Alioto T."/>
            <person name="Alioto T."/>
            <person name="Gomez Garrido J."/>
        </authorList>
    </citation>
    <scope>NUCLEOTIDE SEQUENCE</scope>
</reference>
<sequence length="131" mass="14873">MCPVFPQWQHVISPNLHVRRSWFSPQLEQVPQDAAGAPIPTLFINNCSSQSGFLPVEQLFKAMYFIASDLAVQSTFNPLDISHLLQEFIKQFHSTAVENLGMVHSTSPRAVAQQQSLRPFELRPRNIKRGM</sequence>